<evidence type="ECO:0000313" key="4">
    <source>
        <dbReference type="Proteomes" id="UP001596139"/>
    </source>
</evidence>
<dbReference type="Pfam" id="PF04264">
    <property type="entry name" value="YceI"/>
    <property type="match status" value="1"/>
</dbReference>
<sequence length="205" mass="21689">MALFNRKRTAETAAPAATATLVADPALAALTGDYTIDPAHSSIGFTVRHAMVTNVRGSFAEHEGTLHLDGSNPAASTANIDVKIDSIDTGIADRDGHLKSADFFDAERFPLMTFRSVGVEQVGAETYRVTGNLTIKNVTKPLAIDLEFNGAATDVYGAQRVGFEGSAEILRSEWGLTWNAALETGGVMVSDKVKLTFDISAVKAG</sequence>
<comment type="caution">
    <text evidence="3">The sequence shown here is derived from an EMBL/GenBank/DDBJ whole genome shotgun (WGS) entry which is preliminary data.</text>
</comment>
<gene>
    <name evidence="3" type="ORF">ACFP4F_02275</name>
</gene>
<organism evidence="3 4">
    <name type="scientific">Streptomyces ochraceiscleroticus</name>
    <dbReference type="NCBI Taxonomy" id="47761"/>
    <lineage>
        <taxon>Bacteria</taxon>
        <taxon>Bacillati</taxon>
        <taxon>Actinomycetota</taxon>
        <taxon>Actinomycetes</taxon>
        <taxon>Kitasatosporales</taxon>
        <taxon>Streptomycetaceae</taxon>
        <taxon>Streptomyces</taxon>
    </lineage>
</organism>
<dbReference type="PANTHER" id="PTHR34406:SF1">
    <property type="entry name" value="PROTEIN YCEI"/>
    <property type="match status" value="1"/>
</dbReference>
<dbReference type="Gene3D" id="2.40.128.110">
    <property type="entry name" value="Lipid/polyisoprenoid-binding, YceI-like"/>
    <property type="match status" value="1"/>
</dbReference>
<name>A0ABW1MC82_9ACTN</name>
<dbReference type="Proteomes" id="UP001596139">
    <property type="component" value="Unassembled WGS sequence"/>
</dbReference>
<dbReference type="SMART" id="SM00867">
    <property type="entry name" value="YceI"/>
    <property type="match status" value="1"/>
</dbReference>
<keyword evidence="4" id="KW-1185">Reference proteome</keyword>
<dbReference type="InterPro" id="IPR036761">
    <property type="entry name" value="TTHA0802/YceI-like_sf"/>
</dbReference>
<dbReference type="SUPFAM" id="SSF101874">
    <property type="entry name" value="YceI-like"/>
    <property type="match status" value="1"/>
</dbReference>
<protein>
    <submittedName>
        <fullName evidence="3">YceI family protein</fullName>
    </submittedName>
</protein>
<evidence type="ECO:0000313" key="3">
    <source>
        <dbReference type="EMBL" id="MFC6061378.1"/>
    </source>
</evidence>
<reference evidence="4" key="1">
    <citation type="journal article" date="2019" name="Int. J. Syst. Evol. Microbiol.">
        <title>The Global Catalogue of Microorganisms (GCM) 10K type strain sequencing project: providing services to taxonomists for standard genome sequencing and annotation.</title>
        <authorList>
            <consortium name="The Broad Institute Genomics Platform"/>
            <consortium name="The Broad Institute Genome Sequencing Center for Infectious Disease"/>
            <person name="Wu L."/>
            <person name="Ma J."/>
        </authorList>
    </citation>
    <scope>NUCLEOTIDE SEQUENCE [LARGE SCALE GENOMIC DNA]</scope>
    <source>
        <strain evidence="4">CGMCC 1.15180</strain>
    </source>
</reference>
<comment type="similarity">
    <text evidence="1">Belongs to the UPF0312 family.</text>
</comment>
<dbReference type="RefSeq" id="WP_031051547.1">
    <property type="nucleotide sequence ID" value="NZ_JBHSPX010000001.1"/>
</dbReference>
<accession>A0ABW1MC82</accession>
<proteinExistence type="inferred from homology"/>
<dbReference type="PANTHER" id="PTHR34406">
    <property type="entry name" value="PROTEIN YCEI"/>
    <property type="match status" value="1"/>
</dbReference>
<dbReference type="EMBL" id="JBHSPX010000001">
    <property type="protein sequence ID" value="MFC6061378.1"/>
    <property type="molecule type" value="Genomic_DNA"/>
</dbReference>
<feature type="domain" description="Lipid/polyisoprenoid-binding YceI-like" evidence="2">
    <location>
        <begin position="33"/>
        <end position="202"/>
    </location>
</feature>
<evidence type="ECO:0000256" key="1">
    <source>
        <dbReference type="ARBA" id="ARBA00008812"/>
    </source>
</evidence>
<dbReference type="InterPro" id="IPR007372">
    <property type="entry name" value="Lipid/polyisoprenoid-bd_YceI"/>
</dbReference>
<evidence type="ECO:0000259" key="2">
    <source>
        <dbReference type="SMART" id="SM00867"/>
    </source>
</evidence>